<comment type="caution">
    <text evidence="2">The sequence shown here is derived from an EMBL/GenBank/DDBJ whole genome shotgun (WGS) entry which is preliminary data.</text>
</comment>
<dbReference type="AlphaFoldDB" id="A0A7Y2EA61"/>
<sequence length="497" mass="56460">MGSQRPGVSPGFYTIFCLLLIGHATVILLTRFHPYTDLPFHLAEATITRFYNNPAMAFSEYFHVDLFPRPNVMFLWLSTWVTVVEVETLFRVLEVIYVLALPILFFFMVRRLSGDPWFSLLGFLALYNFNVSWGFINFFLGIPAILLFSLLLNRWLRRGGAWVGLSLAILMALLFVQHMLLFLFSGLILLVGWLLQPKRTPVQTLPLIPALVLGVGWIATDAAIGAGDTPAFLIDYLKDYPASIINRIKVYRIEHAQLSGGTWTKPLVGLAFSLPVIALAFVAWRRRASRIARLIRIHPGIAAFAFSAAGCYWILPGHFPDQWFLYQRFLVFLLLGLVLIASTLKIPRLGRALVTLLAVGHLAVYSEYFVSFDREAKPILDVMPQPGEGKLAGFMYDNGFRGSNPFVHFPAYHMVWNKDIAVSALCDFRFSLIDRKADEQKLPVYKDWLDRDWVYDMRYRDIPLLLVKGELPGQTKSRLTDYETRGVSGGWTLLGKP</sequence>
<keyword evidence="1" id="KW-0812">Transmembrane</keyword>
<evidence type="ECO:0008006" key="4">
    <source>
        <dbReference type="Google" id="ProtNLM"/>
    </source>
</evidence>
<name>A0A7Y2EA61_UNCEI</name>
<feature type="transmembrane region" description="Helical" evidence="1">
    <location>
        <begin position="121"/>
        <end position="150"/>
    </location>
</feature>
<feature type="transmembrane region" description="Helical" evidence="1">
    <location>
        <begin position="12"/>
        <end position="32"/>
    </location>
</feature>
<accession>A0A7Y2EA61</accession>
<dbReference type="Proteomes" id="UP000547674">
    <property type="component" value="Unassembled WGS sequence"/>
</dbReference>
<feature type="transmembrane region" description="Helical" evidence="1">
    <location>
        <begin position="207"/>
        <end position="227"/>
    </location>
</feature>
<reference evidence="2 3" key="1">
    <citation type="submission" date="2020-03" db="EMBL/GenBank/DDBJ databases">
        <title>Metabolic flexibility allows generalist bacteria to become dominant in a frequently disturbed ecosystem.</title>
        <authorList>
            <person name="Chen Y.-J."/>
            <person name="Leung P.M."/>
            <person name="Bay S.K."/>
            <person name="Hugenholtz P."/>
            <person name="Kessler A.J."/>
            <person name="Shelley G."/>
            <person name="Waite D.W."/>
            <person name="Cook P.L."/>
            <person name="Greening C."/>
        </authorList>
    </citation>
    <scope>NUCLEOTIDE SEQUENCE [LARGE SCALE GENOMIC DNA]</scope>
    <source>
        <strain evidence="2">SS_bin_28</strain>
    </source>
</reference>
<feature type="transmembrane region" description="Helical" evidence="1">
    <location>
        <begin position="296"/>
        <end position="315"/>
    </location>
</feature>
<keyword evidence="1" id="KW-0472">Membrane</keyword>
<feature type="transmembrane region" description="Helical" evidence="1">
    <location>
        <begin position="267"/>
        <end position="284"/>
    </location>
</feature>
<protein>
    <recommendedName>
        <fullName evidence="4">Glycosyltransferase RgtA/B/C/D-like domain-containing protein</fullName>
    </recommendedName>
</protein>
<feature type="transmembrane region" description="Helical" evidence="1">
    <location>
        <begin position="162"/>
        <end position="195"/>
    </location>
</feature>
<evidence type="ECO:0000313" key="3">
    <source>
        <dbReference type="Proteomes" id="UP000547674"/>
    </source>
</evidence>
<gene>
    <name evidence="2" type="ORF">HKN21_05160</name>
</gene>
<evidence type="ECO:0000256" key="1">
    <source>
        <dbReference type="SAM" id="Phobius"/>
    </source>
</evidence>
<keyword evidence="1" id="KW-1133">Transmembrane helix</keyword>
<feature type="transmembrane region" description="Helical" evidence="1">
    <location>
        <begin position="89"/>
        <end position="109"/>
    </location>
</feature>
<feature type="transmembrane region" description="Helical" evidence="1">
    <location>
        <begin position="327"/>
        <end position="344"/>
    </location>
</feature>
<evidence type="ECO:0000313" key="2">
    <source>
        <dbReference type="EMBL" id="NNF06129.1"/>
    </source>
</evidence>
<organism evidence="2 3">
    <name type="scientific">Eiseniibacteriota bacterium</name>
    <dbReference type="NCBI Taxonomy" id="2212470"/>
    <lineage>
        <taxon>Bacteria</taxon>
        <taxon>Candidatus Eiseniibacteriota</taxon>
    </lineage>
</organism>
<dbReference type="EMBL" id="JABDJR010000194">
    <property type="protein sequence ID" value="NNF06129.1"/>
    <property type="molecule type" value="Genomic_DNA"/>
</dbReference>
<proteinExistence type="predicted"/>